<evidence type="ECO:0000313" key="2">
    <source>
        <dbReference type="EMBL" id="ATN95405.1"/>
    </source>
</evidence>
<evidence type="ECO:0000256" key="1">
    <source>
        <dbReference type="SAM" id="Phobius"/>
    </source>
</evidence>
<dbReference type="AlphaFoldDB" id="A0A343LEK5"/>
<keyword evidence="1" id="KW-1133">Transmembrane helix</keyword>
<sequence length="53" mass="6141">MPQMSPMNWLYLFVYFNIAIYLTFVKFHFLSGASFPVKTAASTRPVGPMVFYI</sequence>
<keyword evidence="1" id="KW-0812">Transmembrane</keyword>
<feature type="transmembrane region" description="Helical" evidence="1">
    <location>
        <begin position="9"/>
        <end position="29"/>
    </location>
</feature>
<proteinExistence type="predicted"/>
<reference evidence="2" key="1">
    <citation type="journal article" date="2017" name="Sci. Rep.">
        <title>Mitochondrial genomes of the key zooplankton copepods Arctic Calanus glacialis and North Atlantic Calanus finmarchicus with the longest crustacean non-coding regions.</title>
        <authorList>
            <person name="Weydmann A."/>
            <person name="Przylucka A."/>
            <person name="Lubosny M."/>
            <person name="Walczynska K.S."/>
            <person name="Serrao E.A."/>
            <person name="Pearson G.A."/>
            <person name="Burzynski A."/>
        </authorList>
    </citation>
    <scope>NUCLEOTIDE SEQUENCE</scope>
</reference>
<protein>
    <submittedName>
        <fullName evidence="2">ATP synthase F0 subunit 8</fullName>
    </submittedName>
</protein>
<dbReference type="EMBL" id="MG001887">
    <property type="protein sequence ID" value="ATN95405.1"/>
    <property type="molecule type" value="Genomic_DNA"/>
</dbReference>
<name>A0A343LEK5_CALFI</name>
<gene>
    <name evidence="2" type="primary">ATP8</name>
</gene>
<geneLocation type="mitochondrion" evidence="2"/>
<organism evidence="2">
    <name type="scientific">Calanus finmarchicus</name>
    <name type="common">Calanus tonsus</name>
    <dbReference type="NCBI Taxonomy" id="6837"/>
    <lineage>
        <taxon>Eukaryota</taxon>
        <taxon>Metazoa</taxon>
        <taxon>Ecdysozoa</taxon>
        <taxon>Arthropoda</taxon>
        <taxon>Crustacea</taxon>
        <taxon>Multicrustacea</taxon>
        <taxon>Hexanauplia</taxon>
        <taxon>Copepoda</taxon>
        <taxon>Calanoida</taxon>
        <taxon>Calanidae</taxon>
        <taxon>Calanus</taxon>
    </lineage>
</organism>
<keyword evidence="2" id="KW-0496">Mitochondrion</keyword>
<accession>A0A343LEK5</accession>
<keyword evidence="1" id="KW-0472">Membrane</keyword>